<sequence>MLLAGGGSIYALILIAAKDMRWSITTAPAEVSWEVGKMLRRPDKCAGMSYMLWKIIPIIAALRKRFPLSMPNVINGSVSHQLDCTCIRYIDRFIDSVPIK</sequence>
<comment type="caution">
    <text evidence="1">The sequence shown here is derived from an EMBL/GenBank/DDBJ whole genome shotgun (WGS) entry which is preliminary data.</text>
</comment>
<dbReference type="OrthoDB" id="2690740at2759"/>
<accession>A0A9P7JNJ9</accession>
<proteinExistence type="predicted"/>
<reference evidence="1" key="1">
    <citation type="journal article" date="2020" name="New Phytol.">
        <title>Comparative genomics reveals dynamic genome evolution in host specialist ectomycorrhizal fungi.</title>
        <authorList>
            <person name="Lofgren L.A."/>
            <person name="Nguyen N.H."/>
            <person name="Vilgalys R."/>
            <person name="Ruytinx J."/>
            <person name="Liao H.L."/>
            <person name="Branco S."/>
            <person name="Kuo A."/>
            <person name="LaButti K."/>
            <person name="Lipzen A."/>
            <person name="Andreopoulos W."/>
            <person name="Pangilinan J."/>
            <person name="Riley R."/>
            <person name="Hundley H."/>
            <person name="Na H."/>
            <person name="Barry K."/>
            <person name="Grigoriev I.V."/>
            <person name="Stajich J.E."/>
            <person name="Kennedy P.G."/>
        </authorList>
    </citation>
    <scope>NUCLEOTIDE SEQUENCE</scope>
    <source>
        <strain evidence="1">FC423</strain>
    </source>
</reference>
<dbReference type="EMBL" id="JABBWM010000087">
    <property type="protein sequence ID" value="KAG2092944.1"/>
    <property type="molecule type" value="Genomic_DNA"/>
</dbReference>
<dbReference type="Proteomes" id="UP000823399">
    <property type="component" value="Unassembled WGS sequence"/>
</dbReference>
<dbReference type="AlphaFoldDB" id="A0A9P7JNJ9"/>
<organism evidence="1 2">
    <name type="scientific">Suillus discolor</name>
    <dbReference type="NCBI Taxonomy" id="1912936"/>
    <lineage>
        <taxon>Eukaryota</taxon>
        <taxon>Fungi</taxon>
        <taxon>Dikarya</taxon>
        <taxon>Basidiomycota</taxon>
        <taxon>Agaricomycotina</taxon>
        <taxon>Agaricomycetes</taxon>
        <taxon>Agaricomycetidae</taxon>
        <taxon>Boletales</taxon>
        <taxon>Suillineae</taxon>
        <taxon>Suillaceae</taxon>
        <taxon>Suillus</taxon>
    </lineage>
</organism>
<gene>
    <name evidence="1" type="ORF">F5147DRAFT_585681</name>
</gene>
<name>A0A9P7JNJ9_9AGAM</name>
<evidence type="ECO:0000313" key="2">
    <source>
        <dbReference type="Proteomes" id="UP000823399"/>
    </source>
</evidence>
<keyword evidence="2" id="KW-1185">Reference proteome</keyword>
<dbReference type="RefSeq" id="XP_041287035.1">
    <property type="nucleotide sequence ID" value="XM_041431876.1"/>
</dbReference>
<evidence type="ECO:0000313" key="1">
    <source>
        <dbReference type="EMBL" id="KAG2092944.1"/>
    </source>
</evidence>
<dbReference type="GeneID" id="64694135"/>
<protein>
    <submittedName>
        <fullName evidence="1">Uncharacterized protein</fullName>
    </submittedName>
</protein>